<evidence type="ECO:0000313" key="6">
    <source>
        <dbReference type="EMBL" id="BDR54858.1"/>
    </source>
</evidence>
<dbReference type="Pfam" id="PF04055">
    <property type="entry name" value="Radical_SAM"/>
    <property type="match status" value="1"/>
</dbReference>
<dbReference type="Gene3D" id="3.20.20.70">
    <property type="entry name" value="Aldolase class I"/>
    <property type="match status" value="1"/>
</dbReference>
<dbReference type="PANTHER" id="PTHR11228">
    <property type="entry name" value="RADICAL SAM DOMAIN PROTEIN"/>
    <property type="match status" value="1"/>
</dbReference>
<dbReference type="InterPro" id="IPR013785">
    <property type="entry name" value="Aldolase_TIM"/>
</dbReference>
<evidence type="ECO:0000256" key="3">
    <source>
        <dbReference type="ARBA" id="ARBA00023004"/>
    </source>
</evidence>
<reference evidence="6 7" key="1">
    <citation type="journal article" date="2023" name="Microbiol. Spectr.">
        <title>Symbiosis of Carpenter Bees with Uncharacterized Lactic Acid Bacteria Showing NAD Auxotrophy.</title>
        <authorList>
            <person name="Kawasaki S."/>
            <person name="Ozawa K."/>
            <person name="Mori T."/>
            <person name="Yamamoto A."/>
            <person name="Ito M."/>
            <person name="Ohkuma M."/>
            <person name="Sakamoto M."/>
            <person name="Matsutani M."/>
        </authorList>
    </citation>
    <scope>NUCLEOTIDE SEQUENCE [LARGE SCALE GENOMIC DNA]</scope>
    <source>
        <strain evidence="6 7">KimH</strain>
    </source>
</reference>
<proteinExistence type="predicted"/>
<gene>
    <name evidence="6" type="ORF">KIMH_09690</name>
</gene>
<keyword evidence="4" id="KW-0411">Iron-sulfur</keyword>
<evidence type="ECO:0000256" key="2">
    <source>
        <dbReference type="ARBA" id="ARBA00022723"/>
    </source>
</evidence>
<dbReference type="Proteomes" id="UP001321748">
    <property type="component" value="Chromosome"/>
</dbReference>
<evidence type="ECO:0000313" key="7">
    <source>
        <dbReference type="Proteomes" id="UP001321748"/>
    </source>
</evidence>
<dbReference type="RefSeq" id="WP_317642364.1">
    <property type="nucleotide sequence ID" value="NZ_AP026800.1"/>
</dbReference>
<keyword evidence="2" id="KW-0479">Metal-binding</keyword>
<name>A0ABM8BD76_9BIFI</name>
<protein>
    <recommendedName>
        <fullName evidence="5">Radical SAM core domain-containing protein</fullName>
    </recommendedName>
</protein>
<sequence>MVVSTGGEHDNLRLYSNKFVYELAIATTDECPIRCAHCLMKSGPERKERLTSSEIIEYIDFVRSSNPLKVVVFTGGESTLLGDELLEAIAYCSETGLSTRIVTNAYWATDDSKSEEIINDLRDAGLSEINISTDDFHAVWVPLDNVKRAWNASKHKGFETVLIAVCRGPRSKVTADMLKEFLGEPGSLIFEESNGRSQLPDRSADGTVYGISNTKIARLGRGRRLKNQYFEDNQSGVGLFGGCNGIFRPITLMADGTGGVCCGINAEGNNVLSLGRVFKKTGGVDIPRPSSEQQALLNAIGVLGPAYLYQLATGTDNEFIRQKFHPVCELCEEVTTNNDLLQILYANLNQILADTAAMKIMKEAVR</sequence>
<dbReference type="InterPro" id="IPR050377">
    <property type="entry name" value="Radical_SAM_PqqE_MftC-like"/>
</dbReference>
<dbReference type="PROSITE" id="PS51918">
    <property type="entry name" value="RADICAL_SAM"/>
    <property type="match status" value="1"/>
</dbReference>
<dbReference type="EMBL" id="AP026800">
    <property type="protein sequence ID" value="BDR54858.1"/>
    <property type="molecule type" value="Genomic_DNA"/>
</dbReference>
<dbReference type="InterPro" id="IPR058240">
    <property type="entry name" value="rSAM_sf"/>
</dbReference>
<organism evidence="6 7">
    <name type="scientific">Bombiscardovia apis</name>
    <dbReference type="NCBI Taxonomy" id="2932182"/>
    <lineage>
        <taxon>Bacteria</taxon>
        <taxon>Bacillati</taxon>
        <taxon>Actinomycetota</taxon>
        <taxon>Actinomycetes</taxon>
        <taxon>Bifidobacteriales</taxon>
        <taxon>Bifidobacteriaceae</taxon>
        <taxon>Bombiscardovia</taxon>
    </lineage>
</organism>
<feature type="domain" description="Radical SAM core" evidence="5">
    <location>
        <begin position="15"/>
        <end position="226"/>
    </location>
</feature>
<dbReference type="SUPFAM" id="SSF102114">
    <property type="entry name" value="Radical SAM enzymes"/>
    <property type="match status" value="1"/>
</dbReference>
<dbReference type="SFLD" id="SFLDG01067">
    <property type="entry name" value="SPASM/twitch_domain_containing"/>
    <property type="match status" value="1"/>
</dbReference>
<evidence type="ECO:0000256" key="4">
    <source>
        <dbReference type="ARBA" id="ARBA00023014"/>
    </source>
</evidence>
<evidence type="ECO:0000259" key="5">
    <source>
        <dbReference type="PROSITE" id="PS51918"/>
    </source>
</evidence>
<accession>A0ABM8BD76</accession>
<keyword evidence="7" id="KW-1185">Reference proteome</keyword>
<dbReference type="SFLD" id="SFLDS00029">
    <property type="entry name" value="Radical_SAM"/>
    <property type="match status" value="1"/>
</dbReference>
<dbReference type="InterPro" id="IPR007197">
    <property type="entry name" value="rSAM"/>
</dbReference>
<keyword evidence="3" id="KW-0408">Iron</keyword>
<dbReference type="CDD" id="cd01335">
    <property type="entry name" value="Radical_SAM"/>
    <property type="match status" value="1"/>
</dbReference>
<keyword evidence="1" id="KW-0949">S-adenosyl-L-methionine</keyword>
<dbReference type="PANTHER" id="PTHR11228:SF34">
    <property type="entry name" value="TUNGSTEN-CONTAINING ALDEHYDE FERREDOXIN OXIDOREDUCTASE COFACTOR MODIFYING PROTEIN"/>
    <property type="match status" value="1"/>
</dbReference>
<evidence type="ECO:0000256" key="1">
    <source>
        <dbReference type="ARBA" id="ARBA00022691"/>
    </source>
</evidence>